<evidence type="ECO:0000313" key="1">
    <source>
        <dbReference type="EMBL" id="RCG21405.1"/>
    </source>
</evidence>
<name>A0A367EUX8_9ACTN</name>
<evidence type="ECO:0000313" key="2">
    <source>
        <dbReference type="Proteomes" id="UP000252914"/>
    </source>
</evidence>
<comment type="caution">
    <text evidence="1">The sequence shown here is derived from an EMBL/GenBank/DDBJ whole genome shotgun (WGS) entry which is preliminary data.</text>
</comment>
<proteinExistence type="predicted"/>
<sequence length="76" mass="7895">MGTLRCDQGRAARRRGAVDGSSGVSAGWRVNLSAAGRLARVPTRTRALVTVSPVNHAVPCVRCCCTRELVSSSAVG</sequence>
<dbReference type="EMBL" id="QOIN01000046">
    <property type="protein sequence ID" value="RCG21405.1"/>
    <property type="molecule type" value="Genomic_DNA"/>
</dbReference>
<protein>
    <submittedName>
        <fullName evidence="1">Uncharacterized protein</fullName>
    </submittedName>
</protein>
<accession>A0A367EUX8</accession>
<gene>
    <name evidence="1" type="ORF">DTL70_18395</name>
</gene>
<keyword evidence="2" id="KW-1185">Reference proteome</keyword>
<dbReference type="AlphaFoldDB" id="A0A367EUX8"/>
<dbReference type="Proteomes" id="UP000252914">
    <property type="component" value="Unassembled WGS sequence"/>
</dbReference>
<reference evidence="1 2" key="1">
    <citation type="submission" date="2018-06" db="EMBL/GenBank/DDBJ databases">
        <title>Streptomyces reniochalinae sp. nov. and Streptomyces diacarnus sp. nov. from marine sponges.</title>
        <authorList>
            <person name="Li L."/>
        </authorList>
    </citation>
    <scope>NUCLEOTIDE SEQUENCE [LARGE SCALE GENOMIC DNA]</scope>
    <source>
        <strain evidence="1 2">LHW51701</strain>
    </source>
</reference>
<organism evidence="1 2">
    <name type="scientific">Streptomyces diacarni</name>
    <dbReference type="NCBI Taxonomy" id="2800381"/>
    <lineage>
        <taxon>Bacteria</taxon>
        <taxon>Bacillati</taxon>
        <taxon>Actinomycetota</taxon>
        <taxon>Actinomycetes</taxon>
        <taxon>Kitasatosporales</taxon>
        <taxon>Streptomycetaceae</taxon>
        <taxon>Streptomyces</taxon>
    </lineage>
</organism>